<dbReference type="SUPFAM" id="SSF101941">
    <property type="entry name" value="NAC domain"/>
    <property type="match status" value="1"/>
</dbReference>
<dbReference type="PROSITE" id="PS51257">
    <property type="entry name" value="PROKAR_LIPOPROTEIN"/>
    <property type="match status" value="1"/>
</dbReference>
<evidence type="ECO:0000256" key="3">
    <source>
        <dbReference type="ARBA" id="ARBA00023163"/>
    </source>
</evidence>
<evidence type="ECO:0000313" key="6">
    <source>
        <dbReference type="EMBL" id="KAK9705018.1"/>
    </source>
</evidence>
<dbReference type="GO" id="GO:0003700">
    <property type="term" value="F:DNA-binding transcription factor activity"/>
    <property type="evidence" value="ECO:0007669"/>
    <property type="project" value="InterPro"/>
</dbReference>
<evidence type="ECO:0000259" key="5">
    <source>
        <dbReference type="PROSITE" id="PS51005"/>
    </source>
</evidence>
<keyword evidence="7" id="KW-1185">Reference proteome</keyword>
<keyword evidence="3" id="KW-0804">Transcription</keyword>
<sequence length="396" mass="44850">MISVRMMLIHVYWFLISIGCCRSWLLDYRGIAKKVRHASLSPAVQIADCGAKLECPKCHHWIGNSDVSYEWPGFPAGVKFDPSDVELLEHLAAKCGRNDAKPHVFIDEFIPTIETDKGICYTHPKDLPGVSKDGNSVHFFHKTANAYASGQRKRRKIQNEQNHETVRWHKTGKTKPVFDNCIQKGCKKIMVLYRSSHKGSKPVKSNWVMHQYHLGIEEDERDGEYVVSKIFYQQNKQNEALDDGISEKESVPVVIPHCPKTPTPNPHRSESFLFSDDATDDCITGFNNEDPEPAKTEYCNPPSSLHHKEDIKPEACPAEESQALDSNINDVDLRCNEIFSSCVPLDDNIFHGLNDIDDNGSYDITGLENIELDSSDLQDIQFGSQDSILSWLDKLY</sequence>
<dbReference type="PROSITE" id="PS51005">
    <property type="entry name" value="NAC"/>
    <property type="match status" value="1"/>
</dbReference>
<dbReference type="GO" id="GO:0005634">
    <property type="term" value="C:nucleus"/>
    <property type="evidence" value="ECO:0007669"/>
    <property type="project" value="TreeGrafter"/>
</dbReference>
<dbReference type="Pfam" id="PF02365">
    <property type="entry name" value="NAM"/>
    <property type="match status" value="1"/>
</dbReference>
<dbReference type="InterPro" id="IPR044799">
    <property type="entry name" value="SOG1-like"/>
</dbReference>
<keyword evidence="4" id="KW-0539">Nucleus</keyword>
<reference evidence="6" key="1">
    <citation type="submission" date="2024-03" db="EMBL/GenBank/DDBJ databases">
        <title>WGS assembly of Saponaria officinalis var. Norfolk2.</title>
        <authorList>
            <person name="Jenkins J."/>
            <person name="Shu S."/>
            <person name="Grimwood J."/>
            <person name="Barry K."/>
            <person name="Goodstein D."/>
            <person name="Schmutz J."/>
            <person name="Leebens-Mack J."/>
            <person name="Osbourn A."/>
        </authorList>
    </citation>
    <scope>NUCLEOTIDE SEQUENCE [LARGE SCALE GENOMIC DNA]</scope>
    <source>
        <strain evidence="6">JIC</strain>
    </source>
</reference>
<protein>
    <recommendedName>
        <fullName evidence="5">NAC domain-containing protein</fullName>
    </recommendedName>
</protein>
<evidence type="ECO:0000256" key="2">
    <source>
        <dbReference type="ARBA" id="ARBA00023125"/>
    </source>
</evidence>
<dbReference type="InterPro" id="IPR003441">
    <property type="entry name" value="NAC-dom"/>
</dbReference>
<dbReference type="GO" id="GO:0000976">
    <property type="term" value="F:transcription cis-regulatory region binding"/>
    <property type="evidence" value="ECO:0007669"/>
    <property type="project" value="TreeGrafter"/>
</dbReference>
<gene>
    <name evidence="6" type="ORF">RND81_07G027300</name>
</gene>
<dbReference type="Proteomes" id="UP001443914">
    <property type="component" value="Unassembled WGS sequence"/>
</dbReference>
<evidence type="ECO:0000256" key="1">
    <source>
        <dbReference type="ARBA" id="ARBA00023015"/>
    </source>
</evidence>
<keyword evidence="1" id="KW-0805">Transcription regulation</keyword>
<feature type="domain" description="NAC" evidence="5">
    <location>
        <begin position="74"/>
        <end position="233"/>
    </location>
</feature>
<dbReference type="PANTHER" id="PTHR31079">
    <property type="entry name" value="NAC DOMAIN-CONTAINING PROTEIN 73"/>
    <property type="match status" value="1"/>
</dbReference>
<comment type="caution">
    <text evidence="6">The sequence shown here is derived from an EMBL/GenBank/DDBJ whole genome shotgun (WGS) entry which is preliminary data.</text>
</comment>
<proteinExistence type="predicted"/>
<keyword evidence="2" id="KW-0238">DNA-binding</keyword>
<dbReference type="AlphaFoldDB" id="A0AAW1JMF4"/>
<dbReference type="PANTHER" id="PTHR31079:SF2">
    <property type="entry name" value="NAC DOMAIN CONTAINING PROTEIN 44-RELATED"/>
    <property type="match status" value="1"/>
</dbReference>
<evidence type="ECO:0000313" key="7">
    <source>
        <dbReference type="Proteomes" id="UP001443914"/>
    </source>
</evidence>
<dbReference type="InterPro" id="IPR036093">
    <property type="entry name" value="NAC_dom_sf"/>
</dbReference>
<dbReference type="FunFam" id="2.170.150.80:FF:000009">
    <property type="entry name" value="NAC domain-containing protein 8"/>
    <property type="match status" value="1"/>
</dbReference>
<accession>A0AAW1JMF4</accession>
<name>A0AAW1JMF4_SAPOF</name>
<organism evidence="6 7">
    <name type="scientific">Saponaria officinalis</name>
    <name type="common">Common soapwort</name>
    <name type="synonym">Lychnis saponaria</name>
    <dbReference type="NCBI Taxonomy" id="3572"/>
    <lineage>
        <taxon>Eukaryota</taxon>
        <taxon>Viridiplantae</taxon>
        <taxon>Streptophyta</taxon>
        <taxon>Embryophyta</taxon>
        <taxon>Tracheophyta</taxon>
        <taxon>Spermatophyta</taxon>
        <taxon>Magnoliopsida</taxon>
        <taxon>eudicotyledons</taxon>
        <taxon>Gunneridae</taxon>
        <taxon>Pentapetalae</taxon>
        <taxon>Caryophyllales</taxon>
        <taxon>Caryophyllaceae</taxon>
        <taxon>Caryophylleae</taxon>
        <taxon>Saponaria</taxon>
    </lineage>
</organism>
<dbReference type="Gene3D" id="2.170.150.80">
    <property type="entry name" value="NAC domain"/>
    <property type="match status" value="1"/>
</dbReference>
<evidence type="ECO:0000256" key="4">
    <source>
        <dbReference type="ARBA" id="ARBA00023242"/>
    </source>
</evidence>
<dbReference type="EMBL" id="JBDFQZ010000007">
    <property type="protein sequence ID" value="KAK9705018.1"/>
    <property type="molecule type" value="Genomic_DNA"/>
</dbReference>